<dbReference type="Proteomes" id="UP001258017">
    <property type="component" value="Unassembled WGS sequence"/>
</dbReference>
<organism evidence="1 2">
    <name type="scientific">Odynerus spinipes</name>
    <dbReference type="NCBI Taxonomy" id="1348599"/>
    <lineage>
        <taxon>Eukaryota</taxon>
        <taxon>Metazoa</taxon>
        <taxon>Ecdysozoa</taxon>
        <taxon>Arthropoda</taxon>
        <taxon>Hexapoda</taxon>
        <taxon>Insecta</taxon>
        <taxon>Pterygota</taxon>
        <taxon>Neoptera</taxon>
        <taxon>Endopterygota</taxon>
        <taxon>Hymenoptera</taxon>
        <taxon>Apocrita</taxon>
        <taxon>Aculeata</taxon>
        <taxon>Vespoidea</taxon>
        <taxon>Vespidae</taxon>
        <taxon>Eumeninae</taxon>
        <taxon>Odynerus</taxon>
    </lineage>
</organism>
<gene>
    <name evidence="1" type="ORF">KPH14_004300</name>
</gene>
<reference evidence="1" key="2">
    <citation type="journal article" date="2023" name="Commun. Biol.">
        <title>Intrasexual cuticular hydrocarbon dimorphism in a wasp sheds light on hydrocarbon biosynthesis genes in Hymenoptera.</title>
        <authorList>
            <person name="Moris V.C."/>
            <person name="Podsiadlowski L."/>
            <person name="Martin S."/>
            <person name="Oeyen J.P."/>
            <person name="Donath A."/>
            <person name="Petersen M."/>
            <person name="Wilbrandt J."/>
            <person name="Misof B."/>
            <person name="Liedtke D."/>
            <person name="Thamm M."/>
            <person name="Scheiner R."/>
            <person name="Schmitt T."/>
            <person name="Niehuis O."/>
        </authorList>
    </citation>
    <scope>NUCLEOTIDE SEQUENCE</scope>
    <source>
        <strain evidence="1">GBR_01_08_01A</strain>
    </source>
</reference>
<reference evidence="1" key="1">
    <citation type="submission" date="2021-08" db="EMBL/GenBank/DDBJ databases">
        <authorList>
            <person name="Misof B."/>
            <person name="Oliver O."/>
            <person name="Podsiadlowski L."/>
            <person name="Donath A."/>
            <person name="Peters R."/>
            <person name="Mayer C."/>
            <person name="Rust J."/>
            <person name="Gunkel S."/>
            <person name="Lesny P."/>
            <person name="Martin S."/>
            <person name="Oeyen J.P."/>
            <person name="Petersen M."/>
            <person name="Panagiotis P."/>
            <person name="Wilbrandt J."/>
            <person name="Tanja T."/>
        </authorList>
    </citation>
    <scope>NUCLEOTIDE SEQUENCE</scope>
    <source>
        <strain evidence="1">GBR_01_08_01A</strain>
        <tissue evidence="1">Thorax + abdomen</tissue>
    </source>
</reference>
<sequence length="75" mass="8599">MDWTSPRARDVLRNWVNGITVERSSFEILNKILGERVTWISRLLPVDPGASKPAAWYPVRQGISQQIRRLNLGVI</sequence>
<dbReference type="AlphaFoldDB" id="A0AAD9RYH2"/>
<proteinExistence type="predicted"/>
<keyword evidence="2" id="KW-1185">Reference proteome</keyword>
<evidence type="ECO:0000313" key="1">
    <source>
        <dbReference type="EMBL" id="KAK2588277.1"/>
    </source>
</evidence>
<comment type="caution">
    <text evidence="1">The sequence shown here is derived from an EMBL/GenBank/DDBJ whole genome shotgun (WGS) entry which is preliminary data.</text>
</comment>
<dbReference type="EMBL" id="JAIFRP010000006">
    <property type="protein sequence ID" value="KAK2588277.1"/>
    <property type="molecule type" value="Genomic_DNA"/>
</dbReference>
<name>A0AAD9RYH2_9HYME</name>
<accession>A0AAD9RYH2</accession>
<protein>
    <submittedName>
        <fullName evidence="1">Uncharacterized protein</fullName>
    </submittedName>
</protein>
<evidence type="ECO:0000313" key="2">
    <source>
        <dbReference type="Proteomes" id="UP001258017"/>
    </source>
</evidence>